<dbReference type="AlphaFoldDB" id="A0A7V1GFC7"/>
<dbReference type="EMBL" id="DRGM01000128">
    <property type="protein sequence ID" value="HEA17242.1"/>
    <property type="molecule type" value="Genomic_DNA"/>
</dbReference>
<organism evidence="2">
    <name type="scientific">Pseudoalteromonas prydzensis</name>
    <dbReference type="NCBI Taxonomy" id="182141"/>
    <lineage>
        <taxon>Bacteria</taxon>
        <taxon>Pseudomonadati</taxon>
        <taxon>Pseudomonadota</taxon>
        <taxon>Gammaproteobacteria</taxon>
        <taxon>Alteromonadales</taxon>
        <taxon>Pseudoalteromonadaceae</taxon>
        <taxon>Pseudoalteromonas</taxon>
    </lineage>
</organism>
<comment type="caution">
    <text evidence="2">The sequence shown here is derived from an EMBL/GenBank/DDBJ whole genome shotgun (WGS) entry which is preliminary data.</text>
</comment>
<dbReference type="InterPro" id="IPR041496">
    <property type="entry name" value="YitH/HolE_GNAT"/>
</dbReference>
<dbReference type="Proteomes" id="UP000886188">
    <property type="component" value="Unassembled WGS sequence"/>
</dbReference>
<sequence length="283" mass="31357">MQEQRLTIKVMSKEEVNIAVEWAALEGWNPGLNDAHNYYQADPHGFLIGYLGDEAIATISVVKYDNDFAFLGFYIVKPEYRGKGYGMKIWQAGLNYLKNCNIALDGVLEQQDNYKKSGFKLAYSNIRFAGAGGGQLPNNDDIIELASLPFSAISDYEKPFFPAVRADFLRSWISQPNSQALGILDKGKLAGYGVIRACREGFKIGPLYANTPQLAESLFLALKASVPTDETIYLDVPNINQAAMALAQRYNMQPSFETARMYTQPSPTTPLSKVFGVTSFEIG</sequence>
<dbReference type="Gene3D" id="3.40.630.90">
    <property type="match status" value="1"/>
</dbReference>
<proteinExistence type="predicted"/>
<dbReference type="SUPFAM" id="SSF55729">
    <property type="entry name" value="Acyl-CoA N-acyltransferases (Nat)"/>
    <property type="match status" value="1"/>
</dbReference>
<dbReference type="PROSITE" id="PS51186">
    <property type="entry name" value="GNAT"/>
    <property type="match status" value="1"/>
</dbReference>
<dbReference type="GO" id="GO:0016747">
    <property type="term" value="F:acyltransferase activity, transferring groups other than amino-acyl groups"/>
    <property type="evidence" value="ECO:0007669"/>
    <property type="project" value="InterPro"/>
</dbReference>
<evidence type="ECO:0000259" key="1">
    <source>
        <dbReference type="PROSITE" id="PS51186"/>
    </source>
</evidence>
<dbReference type="Pfam" id="PF18014">
    <property type="entry name" value="Acetyltransf_18"/>
    <property type="match status" value="1"/>
</dbReference>
<reference evidence="2" key="1">
    <citation type="journal article" date="2020" name="mSystems">
        <title>Genome- and Community-Level Interaction Insights into Carbon Utilization and Element Cycling Functions of Hydrothermarchaeota in Hydrothermal Sediment.</title>
        <authorList>
            <person name="Zhou Z."/>
            <person name="Liu Y."/>
            <person name="Xu W."/>
            <person name="Pan J."/>
            <person name="Luo Z.H."/>
            <person name="Li M."/>
        </authorList>
    </citation>
    <scope>NUCLEOTIDE SEQUENCE [LARGE SCALE GENOMIC DNA]</scope>
    <source>
        <strain evidence="2">HyVt-346</strain>
    </source>
</reference>
<dbReference type="Pfam" id="PF00583">
    <property type="entry name" value="Acetyltransf_1"/>
    <property type="match status" value="1"/>
</dbReference>
<dbReference type="InterPro" id="IPR052729">
    <property type="entry name" value="Acyl/Acetyltrans_Enzymes"/>
</dbReference>
<feature type="domain" description="N-acetyltransferase" evidence="1">
    <location>
        <begin position="6"/>
        <end position="149"/>
    </location>
</feature>
<dbReference type="RefSeq" id="WP_283709025.1">
    <property type="nucleotide sequence ID" value="NZ_CASHZX010000001.1"/>
</dbReference>
<gene>
    <name evidence="2" type="ORF">ENH88_12510</name>
</gene>
<dbReference type="PANTHER" id="PTHR47237:SF1">
    <property type="entry name" value="SLL0310 PROTEIN"/>
    <property type="match status" value="1"/>
</dbReference>
<protein>
    <submittedName>
        <fullName evidence="2">GNAT family N-acetyltransferase</fullName>
    </submittedName>
</protein>
<dbReference type="PANTHER" id="PTHR47237">
    <property type="entry name" value="SLL0310 PROTEIN"/>
    <property type="match status" value="1"/>
</dbReference>
<accession>A0A7V1GFC7</accession>
<dbReference type="Gene3D" id="3.40.630.30">
    <property type="match status" value="1"/>
</dbReference>
<dbReference type="InterPro" id="IPR016181">
    <property type="entry name" value="Acyl_CoA_acyltransferase"/>
</dbReference>
<dbReference type="InterPro" id="IPR000182">
    <property type="entry name" value="GNAT_dom"/>
</dbReference>
<evidence type="ECO:0000313" key="2">
    <source>
        <dbReference type="EMBL" id="HEA17242.1"/>
    </source>
</evidence>
<name>A0A7V1GFC7_9GAMM</name>
<dbReference type="CDD" id="cd04301">
    <property type="entry name" value="NAT_SF"/>
    <property type="match status" value="1"/>
</dbReference>